<organism evidence="2 3">
    <name type="scientific">candidate division WOR-3 bacterium</name>
    <dbReference type="NCBI Taxonomy" id="2052148"/>
    <lineage>
        <taxon>Bacteria</taxon>
        <taxon>Bacteria division WOR-3</taxon>
    </lineage>
</organism>
<evidence type="ECO:0000256" key="1">
    <source>
        <dbReference type="SAM" id="Phobius"/>
    </source>
</evidence>
<keyword evidence="1" id="KW-0812">Transmembrane</keyword>
<keyword evidence="1" id="KW-0472">Membrane</keyword>
<feature type="transmembrane region" description="Helical" evidence="1">
    <location>
        <begin position="12"/>
        <end position="31"/>
    </location>
</feature>
<comment type="caution">
    <text evidence="2">The sequence shown here is derived from an EMBL/GenBank/DDBJ whole genome shotgun (WGS) entry which is preliminary data.</text>
</comment>
<proteinExistence type="predicted"/>
<accession>A0A660SHW0</accession>
<name>A0A660SHW0_UNCW3</name>
<dbReference type="Proteomes" id="UP000268469">
    <property type="component" value="Unassembled WGS sequence"/>
</dbReference>
<evidence type="ECO:0000313" key="2">
    <source>
        <dbReference type="EMBL" id="RKX70415.1"/>
    </source>
</evidence>
<evidence type="ECO:0000313" key="3">
    <source>
        <dbReference type="Proteomes" id="UP000268469"/>
    </source>
</evidence>
<reference evidence="2 3" key="1">
    <citation type="submission" date="2018-06" db="EMBL/GenBank/DDBJ databases">
        <title>Extensive metabolic versatility and redundancy in microbially diverse, dynamic hydrothermal sediments.</title>
        <authorList>
            <person name="Dombrowski N."/>
            <person name="Teske A."/>
            <person name="Baker B.J."/>
        </authorList>
    </citation>
    <scope>NUCLEOTIDE SEQUENCE [LARGE SCALE GENOMIC DNA]</scope>
    <source>
        <strain evidence="2">B36_G15</strain>
    </source>
</reference>
<dbReference type="EMBL" id="QNBE01000040">
    <property type="protein sequence ID" value="RKX70415.1"/>
    <property type="molecule type" value="Genomic_DNA"/>
</dbReference>
<keyword evidence="1" id="KW-1133">Transmembrane helix</keyword>
<dbReference type="AlphaFoldDB" id="A0A660SHW0"/>
<gene>
    <name evidence="2" type="ORF">DRP53_05105</name>
</gene>
<feature type="transmembrane region" description="Helical" evidence="1">
    <location>
        <begin position="248"/>
        <end position="266"/>
    </location>
</feature>
<sequence length="270" mass="30278">MIELLDKLDRRIIYLVIGIVVAYPLIVHPVMPIRVSEEVKRAYEFVEDSLPSGSVILISIDYDAASEPELTPMFRAVLTHAFRKGHKVIYMGHWALGLPLAQKDLEEIAHRMGKTYGVDYVNLGYRPGFVTVMLAMGRELRDIYSSDYQGIPIDSIPMMANIHNYDQIDLIIGFEAGSTGEFWIQYVGSRFNKRMFFGTTGVVAPDLYPYYASGQILGLIGGLKGAAEYETQIGHPARGVFGMPAQSFAHLAILIFIVIGNIGYILRRRR</sequence>
<protein>
    <submittedName>
        <fullName evidence="2">Uncharacterized protein</fullName>
    </submittedName>
</protein>